<evidence type="ECO:0000313" key="7">
    <source>
        <dbReference type="Proteomes" id="UP001473302"/>
    </source>
</evidence>
<feature type="region of interest" description="Disordered" evidence="4">
    <location>
        <begin position="1"/>
        <end position="25"/>
    </location>
</feature>
<keyword evidence="2" id="KW-0805">Transcription regulation</keyword>
<protein>
    <recommendedName>
        <fullName evidence="5">NOT2/NOT3/NOT5 C-terminal domain-containing protein</fullName>
    </recommendedName>
</protein>
<feature type="region of interest" description="Disordered" evidence="4">
    <location>
        <begin position="71"/>
        <end position="124"/>
    </location>
</feature>
<proteinExistence type="inferred from homology"/>
<evidence type="ECO:0000256" key="3">
    <source>
        <dbReference type="ARBA" id="ARBA00023163"/>
    </source>
</evidence>
<comment type="similarity">
    <text evidence="1">Belongs to the CNOT2/3/5 family.</text>
</comment>
<comment type="caution">
    <text evidence="6">The sequence shown here is derived from an EMBL/GenBank/DDBJ whole genome shotgun (WGS) entry which is preliminary data.</text>
</comment>
<dbReference type="PANTHER" id="PTHR23326">
    <property type="entry name" value="CCR4 NOT-RELATED"/>
    <property type="match status" value="1"/>
</dbReference>
<accession>A0ABP9Z2A9</accession>
<dbReference type="InterPro" id="IPR040168">
    <property type="entry name" value="Not2/3/5"/>
</dbReference>
<dbReference type="InterPro" id="IPR038635">
    <property type="entry name" value="CCR4-NOT_su2/3/5_C_sf"/>
</dbReference>
<dbReference type="InterPro" id="IPR007282">
    <property type="entry name" value="NOT2/3/5_C"/>
</dbReference>
<keyword evidence="7" id="KW-1185">Reference proteome</keyword>
<dbReference type="Pfam" id="PF04153">
    <property type="entry name" value="NOT2_3_5_C"/>
    <property type="match status" value="1"/>
</dbReference>
<dbReference type="Proteomes" id="UP001473302">
    <property type="component" value="Unassembled WGS sequence"/>
</dbReference>
<evidence type="ECO:0000259" key="5">
    <source>
        <dbReference type="Pfam" id="PF04153"/>
    </source>
</evidence>
<evidence type="ECO:0000256" key="1">
    <source>
        <dbReference type="ARBA" id="ARBA00007682"/>
    </source>
</evidence>
<dbReference type="Gene3D" id="2.30.30.1020">
    <property type="entry name" value="CCR4-NOT complex subunit 2/3/5, C-terminal domain"/>
    <property type="match status" value="1"/>
</dbReference>
<sequence>MFHQNIGVDDMDEFPALGTPSNNNNQIMQRTYASTVQDPAYHRAQSYDTPSPHFTRHDLSALTQFEPRHGVHENTNTTTPKPSHVGPWGQGRMRINETSSQVKVHPSTKPNTPSTTQNSVQQDSYSLSDLTGILRGTDPDRTMMAIGDNLSMLRLNLNSPHPLYSYFLSPWSDTQKLPGFAVEPGYYVPACYREAKASPPAHERLSSYSEEALFYMFYSMANDVTQMESAKEL</sequence>
<feature type="compositionally biased region" description="Polar residues" evidence="4">
    <location>
        <begin position="96"/>
        <end position="124"/>
    </location>
</feature>
<feature type="domain" description="NOT2/NOT3/NOT5 C-terminal" evidence="5">
    <location>
        <begin position="164"/>
        <end position="233"/>
    </location>
</feature>
<evidence type="ECO:0000256" key="2">
    <source>
        <dbReference type="ARBA" id="ARBA00023015"/>
    </source>
</evidence>
<dbReference type="EMBL" id="BAABUK010000016">
    <property type="protein sequence ID" value="GAA5813238.1"/>
    <property type="molecule type" value="Genomic_DNA"/>
</dbReference>
<gene>
    <name evidence="6" type="ORF">MFLAVUS_006712</name>
</gene>
<evidence type="ECO:0000313" key="6">
    <source>
        <dbReference type="EMBL" id="GAA5813238.1"/>
    </source>
</evidence>
<organism evidence="6 7">
    <name type="scientific">Mucor flavus</name>
    <dbReference type="NCBI Taxonomy" id="439312"/>
    <lineage>
        <taxon>Eukaryota</taxon>
        <taxon>Fungi</taxon>
        <taxon>Fungi incertae sedis</taxon>
        <taxon>Mucoromycota</taxon>
        <taxon>Mucoromycotina</taxon>
        <taxon>Mucoromycetes</taxon>
        <taxon>Mucorales</taxon>
        <taxon>Mucorineae</taxon>
        <taxon>Mucoraceae</taxon>
        <taxon>Mucor</taxon>
    </lineage>
</organism>
<name>A0ABP9Z2A9_9FUNG</name>
<evidence type="ECO:0000256" key="4">
    <source>
        <dbReference type="SAM" id="MobiDB-lite"/>
    </source>
</evidence>
<keyword evidence="3" id="KW-0804">Transcription</keyword>
<reference evidence="6 7" key="1">
    <citation type="submission" date="2024-04" db="EMBL/GenBank/DDBJ databases">
        <title>genome sequences of Mucor flavus KT1a and Helicostylum pulchrum KT1b strains isolated from the surface of a dry-aged beef.</title>
        <authorList>
            <person name="Toyotome T."/>
            <person name="Hosono M."/>
            <person name="Torimaru M."/>
            <person name="Fukuda K."/>
            <person name="Mikami N."/>
        </authorList>
    </citation>
    <scope>NUCLEOTIDE SEQUENCE [LARGE SCALE GENOMIC DNA]</scope>
    <source>
        <strain evidence="6 7">KT1a</strain>
    </source>
</reference>